<feature type="region of interest" description="Disordered" evidence="1">
    <location>
        <begin position="321"/>
        <end position="345"/>
    </location>
</feature>
<evidence type="ECO:0000313" key="3">
    <source>
        <dbReference type="Proteomes" id="UP000650467"/>
    </source>
</evidence>
<accession>A0A835VXH6</accession>
<dbReference type="EMBL" id="JAEHOC010000030">
    <property type="protein sequence ID" value="KAG2429508.1"/>
    <property type="molecule type" value="Genomic_DNA"/>
</dbReference>
<reference evidence="2" key="1">
    <citation type="journal article" date="2020" name="bioRxiv">
        <title>Comparative genomics of Chlamydomonas.</title>
        <authorList>
            <person name="Craig R.J."/>
            <person name="Hasan A.R."/>
            <person name="Ness R.W."/>
            <person name="Keightley P.D."/>
        </authorList>
    </citation>
    <scope>NUCLEOTIDE SEQUENCE</scope>
    <source>
        <strain evidence="2">SAG 7.73</strain>
    </source>
</reference>
<feature type="compositionally biased region" description="Low complexity" evidence="1">
    <location>
        <begin position="235"/>
        <end position="246"/>
    </location>
</feature>
<keyword evidence="3" id="KW-1185">Reference proteome</keyword>
<name>A0A835VXH6_CHLIN</name>
<sequence>MTSHASESSHTTQSALPEYIVNDKGFLTVRPAALQDAHAGLARRAAKAAAQLLAACAPDRLGEGGSASAATYALSMMVHSTNVLWWHLGPYDECSRSQRVWVVVSGKATSGTGTGTAKLKLPGGDRTVPLAELRPGLEEVAWELHALMVQMVRSYQRQQQQQPAGIEDVLHNIRNMCATNTSATTRASNSAGSGSDRCGRSGAPSSCTAASAPPEAGALPRPSPALMTGVGVGSSGSSTCGSGGSSACDSSNTVVGSLSSAALSSALGGGGSGGGAASSSSGAAFSEDGGGGGGGGRVEQLAAQVAALAAAVEQLTLLVMRQQQQPAAPPTPPTPSNADRRERWR</sequence>
<evidence type="ECO:0000256" key="1">
    <source>
        <dbReference type="SAM" id="MobiDB-lite"/>
    </source>
</evidence>
<feature type="compositionally biased region" description="Low complexity" evidence="1">
    <location>
        <begin position="203"/>
        <end position="216"/>
    </location>
</feature>
<gene>
    <name evidence="2" type="ORF">HXX76_010743</name>
</gene>
<feature type="region of interest" description="Disordered" evidence="1">
    <location>
        <begin position="181"/>
        <end position="246"/>
    </location>
</feature>
<comment type="caution">
    <text evidence="2">The sequence shown here is derived from an EMBL/GenBank/DDBJ whole genome shotgun (WGS) entry which is preliminary data.</text>
</comment>
<organism evidence="2 3">
    <name type="scientific">Chlamydomonas incerta</name>
    <dbReference type="NCBI Taxonomy" id="51695"/>
    <lineage>
        <taxon>Eukaryota</taxon>
        <taxon>Viridiplantae</taxon>
        <taxon>Chlorophyta</taxon>
        <taxon>core chlorophytes</taxon>
        <taxon>Chlorophyceae</taxon>
        <taxon>CS clade</taxon>
        <taxon>Chlamydomonadales</taxon>
        <taxon>Chlamydomonadaceae</taxon>
        <taxon>Chlamydomonas</taxon>
    </lineage>
</organism>
<dbReference type="OrthoDB" id="10638981at2759"/>
<dbReference type="AlphaFoldDB" id="A0A835VXH6"/>
<feature type="compositionally biased region" description="Gly residues" evidence="1">
    <location>
        <begin position="267"/>
        <end position="276"/>
    </location>
</feature>
<feature type="compositionally biased region" description="Low complexity" evidence="1">
    <location>
        <begin position="181"/>
        <end position="195"/>
    </location>
</feature>
<dbReference type="Proteomes" id="UP000650467">
    <property type="component" value="Unassembled WGS sequence"/>
</dbReference>
<feature type="compositionally biased region" description="Low complexity" evidence="1">
    <location>
        <begin position="277"/>
        <end position="287"/>
    </location>
</feature>
<protein>
    <submittedName>
        <fullName evidence="2">Uncharacterized protein</fullName>
    </submittedName>
</protein>
<proteinExistence type="predicted"/>
<evidence type="ECO:0000313" key="2">
    <source>
        <dbReference type="EMBL" id="KAG2429508.1"/>
    </source>
</evidence>
<feature type="region of interest" description="Disordered" evidence="1">
    <location>
        <begin position="267"/>
        <end position="295"/>
    </location>
</feature>